<comment type="pathway">
    <text evidence="8">Cofactor biosynthesis; coenzyme A biosynthesis; CoA from (R)-pantothenate: step 5/5.</text>
</comment>
<protein>
    <recommendedName>
        <fullName evidence="8 9">Dephospho-CoA kinase</fullName>
        <ecNumber evidence="8 9">2.7.1.24</ecNumber>
    </recommendedName>
    <alternativeName>
        <fullName evidence="8">Dephosphocoenzyme A kinase</fullName>
    </alternativeName>
</protein>
<evidence type="ECO:0000256" key="9">
    <source>
        <dbReference type="NCBIfam" id="TIGR00152"/>
    </source>
</evidence>
<keyword evidence="2 8" id="KW-0963">Cytoplasm</keyword>
<evidence type="ECO:0000313" key="10">
    <source>
        <dbReference type="EMBL" id="CZQ85883.1"/>
    </source>
</evidence>
<dbReference type="HAMAP" id="MF_00376">
    <property type="entry name" value="Dephospho_CoA_kinase"/>
    <property type="match status" value="1"/>
</dbReference>
<dbReference type="RefSeq" id="WP_068621214.1">
    <property type="nucleotide sequence ID" value="NZ_FJNB01000002.1"/>
</dbReference>
<dbReference type="Pfam" id="PF01121">
    <property type="entry name" value="CoaE"/>
    <property type="match status" value="1"/>
</dbReference>
<evidence type="ECO:0000256" key="2">
    <source>
        <dbReference type="ARBA" id="ARBA00022490"/>
    </source>
</evidence>
<evidence type="ECO:0000313" key="12">
    <source>
        <dbReference type="Proteomes" id="UP000076878"/>
    </source>
</evidence>
<comment type="function">
    <text evidence="8">Catalyzes the phosphorylation of the 3'-hydroxyl group of dephosphocoenzyme A to form coenzyme A.</text>
</comment>
<dbReference type="InterPro" id="IPR001977">
    <property type="entry name" value="Depp_CoAkinase"/>
</dbReference>
<reference evidence="11 13" key="2">
    <citation type="submission" date="2016-10" db="EMBL/GenBank/DDBJ databases">
        <authorList>
            <person name="Varghese N."/>
            <person name="Submissions S."/>
        </authorList>
    </citation>
    <scope>NUCLEOTIDE SEQUENCE [LARGE SCALE GENOMIC DNA]</scope>
    <source>
        <strain evidence="11 13">DSM 22150</strain>
    </source>
</reference>
<dbReference type="GO" id="GO:0005524">
    <property type="term" value="F:ATP binding"/>
    <property type="evidence" value="ECO:0007669"/>
    <property type="project" value="UniProtKB-UniRule"/>
</dbReference>
<keyword evidence="6 8" id="KW-0067">ATP-binding</keyword>
<evidence type="ECO:0000313" key="11">
    <source>
        <dbReference type="EMBL" id="SEJ69530.1"/>
    </source>
</evidence>
<dbReference type="OrthoDB" id="9812943at2"/>
<dbReference type="UniPathway" id="UPA00241">
    <property type="reaction ID" value="UER00356"/>
</dbReference>
<sequence>MSYILGLTGSIATGKSTVAKLFLSAGIPVVDADLGARAVVLPGTPGLAEIIRHFGTAYLLPDGTLDRKRLGALIFSDEEKRAELDALIHERIREWIHAEKARYIAAGHRLVVLDIPLLYEGGYQQSCDAVMVVYVPEELQLQRLMIRNHLDEKEAKRRISSQLSIEKKKKLADFVIDNSGTIAETGKQVSDWLRKYGYA</sequence>
<dbReference type="EMBL" id="FNYT01000022">
    <property type="protein sequence ID" value="SEJ69530.1"/>
    <property type="molecule type" value="Genomic_DNA"/>
</dbReference>
<gene>
    <name evidence="8" type="primary">coaE</name>
    <name evidence="11" type="ORF">SAMN05216375_12232</name>
    <name evidence="10" type="ORF">TR210_503</name>
</gene>
<evidence type="ECO:0000256" key="7">
    <source>
        <dbReference type="ARBA" id="ARBA00022993"/>
    </source>
</evidence>
<dbReference type="FunFam" id="3.40.50.300:FF:000991">
    <property type="entry name" value="Dephospho-CoA kinase"/>
    <property type="match status" value="1"/>
</dbReference>
<proteinExistence type="inferred from homology"/>
<keyword evidence="5 8" id="KW-0418">Kinase</keyword>
<dbReference type="Proteomes" id="UP000076878">
    <property type="component" value="Unassembled WGS sequence"/>
</dbReference>
<comment type="similarity">
    <text evidence="1 8">Belongs to the CoaE family.</text>
</comment>
<dbReference type="EC" id="2.7.1.24" evidence="8 9"/>
<evidence type="ECO:0000256" key="1">
    <source>
        <dbReference type="ARBA" id="ARBA00009018"/>
    </source>
</evidence>
<name>A0A143YFR0_9LACT</name>
<accession>A0A143YFR0</accession>
<dbReference type="STRING" id="640938.TR210_503"/>
<dbReference type="GO" id="GO:0004140">
    <property type="term" value="F:dephospho-CoA kinase activity"/>
    <property type="evidence" value="ECO:0007669"/>
    <property type="project" value="UniProtKB-UniRule"/>
</dbReference>
<dbReference type="PANTHER" id="PTHR10695">
    <property type="entry name" value="DEPHOSPHO-COA KINASE-RELATED"/>
    <property type="match status" value="1"/>
</dbReference>
<keyword evidence="4 8" id="KW-0547">Nucleotide-binding</keyword>
<reference evidence="10 12" key="1">
    <citation type="submission" date="2016-02" db="EMBL/GenBank/DDBJ databases">
        <authorList>
            <person name="Wen L."/>
            <person name="He K."/>
            <person name="Yang H."/>
        </authorList>
    </citation>
    <scope>NUCLEOTIDE SEQUENCE [LARGE SCALE GENOMIC DNA]</scope>
    <source>
        <strain evidence="10">Trichococcus_R210</strain>
    </source>
</reference>
<dbReference type="Gene3D" id="3.40.50.300">
    <property type="entry name" value="P-loop containing nucleotide triphosphate hydrolases"/>
    <property type="match status" value="1"/>
</dbReference>
<comment type="subcellular location">
    <subcellularLocation>
        <location evidence="8">Cytoplasm</location>
    </subcellularLocation>
</comment>
<dbReference type="GO" id="GO:0015937">
    <property type="term" value="P:coenzyme A biosynthetic process"/>
    <property type="evidence" value="ECO:0007669"/>
    <property type="project" value="UniProtKB-UniRule"/>
</dbReference>
<evidence type="ECO:0000256" key="6">
    <source>
        <dbReference type="ARBA" id="ARBA00022840"/>
    </source>
</evidence>
<keyword evidence="13" id="KW-1185">Reference proteome</keyword>
<evidence type="ECO:0000256" key="4">
    <source>
        <dbReference type="ARBA" id="ARBA00022741"/>
    </source>
</evidence>
<dbReference type="SUPFAM" id="SSF52540">
    <property type="entry name" value="P-loop containing nucleoside triphosphate hydrolases"/>
    <property type="match status" value="1"/>
</dbReference>
<dbReference type="PANTHER" id="PTHR10695:SF46">
    <property type="entry name" value="BIFUNCTIONAL COENZYME A SYNTHASE-RELATED"/>
    <property type="match status" value="1"/>
</dbReference>
<dbReference type="Proteomes" id="UP000199280">
    <property type="component" value="Unassembled WGS sequence"/>
</dbReference>
<dbReference type="InterPro" id="IPR027417">
    <property type="entry name" value="P-loop_NTPase"/>
</dbReference>
<organism evidence="10 12">
    <name type="scientific">Trichococcus ilyis</name>
    <dbReference type="NCBI Taxonomy" id="640938"/>
    <lineage>
        <taxon>Bacteria</taxon>
        <taxon>Bacillati</taxon>
        <taxon>Bacillota</taxon>
        <taxon>Bacilli</taxon>
        <taxon>Lactobacillales</taxon>
        <taxon>Carnobacteriaceae</taxon>
        <taxon>Trichococcus</taxon>
    </lineage>
</organism>
<keyword evidence="3 8" id="KW-0808">Transferase</keyword>
<evidence type="ECO:0000313" key="13">
    <source>
        <dbReference type="Proteomes" id="UP000199280"/>
    </source>
</evidence>
<evidence type="ECO:0000256" key="8">
    <source>
        <dbReference type="HAMAP-Rule" id="MF_00376"/>
    </source>
</evidence>
<comment type="catalytic activity">
    <reaction evidence="8">
        <text>3'-dephospho-CoA + ATP = ADP + CoA + H(+)</text>
        <dbReference type="Rhea" id="RHEA:18245"/>
        <dbReference type="ChEBI" id="CHEBI:15378"/>
        <dbReference type="ChEBI" id="CHEBI:30616"/>
        <dbReference type="ChEBI" id="CHEBI:57287"/>
        <dbReference type="ChEBI" id="CHEBI:57328"/>
        <dbReference type="ChEBI" id="CHEBI:456216"/>
        <dbReference type="EC" id="2.7.1.24"/>
    </reaction>
</comment>
<keyword evidence="7 8" id="KW-0173">Coenzyme A biosynthesis</keyword>
<dbReference type="PROSITE" id="PS51219">
    <property type="entry name" value="DPCK"/>
    <property type="match status" value="1"/>
</dbReference>
<dbReference type="AlphaFoldDB" id="A0A143YFR0"/>
<feature type="binding site" evidence="8">
    <location>
        <begin position="12"/>
        <end position="17"/>
    </location>
    <ligand>
        <name>ATP</name>
        <dbReference type="ChEBI" id="CHEBI:30616"/>
    </ligand>
</feature>
<evidence type="ECO:0000256" key="5">
    <source>
        <dbReference type="ARBA" id="ARBA00022777"/>
    </source>
</evidence>
<dbReference type="EMBL" id="FJNB01000002">
    <property type="protein sequence ID" value="CZQ85883.1"/>
    <property type="molecule type" value="Genomic_DNA"/>
</dbReference>
<evidence type="ECO:0000256" key="3">
    <source>
        <dbReference type="ARBA" id="ARBA00022679"/>
    </source>
</evidence>
<dbReference type="GO" id="GO:0005737">
    <property type="term" value="C:cytoplasm"/>
    <property type="evidence" value="ECO:0007669"/>
    <property type="project" value="UniProtKB-SubCell"/>
</dbReference>
<dbReference type="CDD" id="cd02022">
    <property type="entry name" value="DPCK"/>
    <property type="match status" value="1"/>
</dbReference>
<dbReference type="NCBIfam" id="TIGR00152">
    <property type="entry name" value="dephospho-CoA kinase"/>
    <property type="match status" value="1"/>
</dbReference>